<dbReference type="GeneID" id="105366709"/>
<proteinExistence type="predicted"/>
<feature type="region of interest" description="Disordered" evidence="1">
    <location>
        <begin position="280"/>
        <end position="314"/>
    </location>
</feature>
<name>A0AAJ6YST1_9HYME</name>
<accession>A0AAJ6YST1</accession>
<sequence>MKYVTQEGIVNPTGKTDHQFVKFQNNKLTLKLDNIDNKFNLTTGSDKYNRSRNNQQKNVIELRYDHDIAASSSENVHINTTPLRLNAARRSHNISSFTQIPNILNNQDIREAVEDKQIFQSVISHNNSKVINNNVSVRGGSRIEKNKKINVMINNNDISIQPNYHTRNLNSKSMPGNSEHTKILEIQTGSQNIKKLNSSRNRHKIDMTNNDTLNRTSPISTISELMPKTRNIQRAKAVSTIRPTFKSITLPFVTSRTILKSTSSQRPTVNVEMKRNISVGKTSRQNNQSRRASKEDFFNRGLGFRGRTPSISRTEQGKIPAIITSTTTTPISAITFKTENTAHGNPGWTLRRRPGHWRANSSSPVIFNSVEIPTLVQTNKINSTKVSISKTMRRGNKTFAKITDGRIKEEFSEIDNYPPEFKARISQLQKTDIHMRSSLNVNKVTALELFATRSKIKLDNARKLVKPELLLDETNTHQEIVNPLSKYIHIRDQNIRKLKDDEDQNTLKNMQKLILFTERSRWYQTTSMKSNWETSKLKKDLQDSQTRFSRYKQTQLYTVNSKIPSNNIISTIEKSTDKNIYKNKATNSTQLDQYQEHKYKLISKLTENKFRGPKSSQIEDKFQDKLFPTTKLSIIIKPRKILGLSKNDKSYVEDVKVIALKFRKSLESIEKSQIHKLVKKNDSMDGPTTLLTTMRTIKSFSFSTRLAKMDNTNSISSSTMKIFENQMPPALILSSTFPSFDTKTVMQNFTEHEMDTSAYNNILTVHDSLSLKTNNFFTKKAHAKGEMQSDWNVFNNTVNSTISHDKSSAAALVNYTDSTVFVVYPSAIEKPLSIAITPKSFENQTTVKPEGELLSQQLSVTQKPIINGTVWSSNDSNSTTFLQESLPHSQNIIFGNTKSTNIFNPSKSTAIFKTGNNTILEYLRSTVAPLWSTRGFQSPAVSNIYKNSNSVNSLSRLIPKSALSKFSARYKGTELYLRRPTPTNFSLSQHNDSTTQINVMNAENSQISTLYQSTNITNNEKTDVRQLWVFGKAIPISNVIANNPFNAMNSNNNVSQIMPVTISSIVNDTHFSYADNKTTVSLHICIPTPFISSVSLNNIDSISNLTENSIVAKVTPIQKELNTFEQSTRSIGIRQEPINITKLDILEQEKAIIVNNTIDEISTFALINDSNNIASTNVPTVIESNTNFTTVSPIIFNHFQDPTFVTAQRTAKPTISENLKNIHSKMISSTIMSSAPTLLTNIPNSVKQTLNPNIELINSSTSRPIISFNSSTNVSLRDYLIYGIYPNKTIVRKRPENNLIYSRNINSPYVIFGVYPNGKLVRKFPNGTLIPDPTCNPVEIVFSLEANTTKKPHLFNDQANSLGVRNRNTDISNKPKHDAAVNTQNSFNMLNEVDNTLGISGLTGFDLPVGSIDSDSIKTIAMVTSSTLPDIISSQQDRHIIDSYQSKDEYQHDRISENKGQRNSVSLQQDGSNIQNLTASVRPVKNMIEILNPISSTINSLIDTPKKTTRATIISVPKIESPTIPATTRVTTPTALSPIMENLKTMITEASVMTHTPIISSEELFSTIESPVTLNPNAFGNTFDDLSFLNTLILSLVLGRTLTNSASFRSPKAIQLSNVSPNSYQMNTPRKMAKMSSSLLSSSSQPTVIGLVPLSTTKLPGIESTMPYTWKPIRTFSGYKQSSVISMGTVTPSTMPMTSMTTSRVPKMSKSLNLHFTSTSKTLQSMLGHLKTMTTSASANINNMPKTTKRFKPSTTSKVPLFAPLAFATNFLRTIFGSNPFALKTTRPMIKKSASTLKTLSPTAQNITTVASRSTVISIESVERQNNSKSIDTSTNVLTNIQGQTDTIYNTVFAKEMTIVTPMPTITEQSPAIYSSKDDTKFLSTFLQITQNMNGSSNEPAMKSQFNDQIIEPSTPINLLNEQLQQSNVGKAIQSSTARATTISTRTTTKWRSSSWTYPSPLFGNFDGLSNGSSLYQDKGLVRNQVLNAAISMTQTFGKFLGATITGAAQQFQWFIRNGTRWG</sequence>
<feature type="compositionally biased region" description="Polar residues" evidence="1">
    <location>
        <begin position="280"/>
        <end position="290"/>
    </location>
</feature>
<dbReference type="RefSeq" id="XP_011503544.1">
    <property type="nucleotide sequence ID" value="XM_011505242.1"/>
</dbReference>
<reference evidence="3" key="1">
    <citation type="submission" date="2025-08" db="UniProtKB">
        <authorList>
            <consortium name="RefSeq"/>
        </authorList>
    </citation>
    <scope>IDENTIFICATION</scope>
</reference>
<evidence type="ECO:0000256" key="1">
    <source>
        <dbReference type="SAM" id="MobiDB-lite"/>
    </source>
</evidence>
<evidence type="ECO:0000313" key="3">
    <source>
        <dbReference type="RefSeq" id="XP_011503544.1"/>
    </source>
</evidence>
<gene>
    <name evidence="3" type="primary">LOC105366709</name>
</gene>
<evidence type="ECO:0000313" key="2">
    <source>
        <dbReference type="Proteomes" id="UP000695007"/>
    </source>
</evidence>
<dbReference type="Proteomes" id="UP000695007">
    <property type="component" value="Unplaced"/>
</dbReference>
<keyword evidence="2" id="KW-1185">Reference proteome</keyword>
<organism evidence="2 3">
    <name type="scientific">Ceratosolen solmsi marchali</name>
    <dbReference type="NCBI Taxonomy" id="326594"/>
    <lineage>
        <taxon>Eukaryota</taxon>
        <taxon>Metazoa</taxon>
        <taxon>Ecdysozoa</taxon>
        <taxon>Arthropoda</taxon>
        <taxon>Hexapoda</taxon>
        <taxon>Insecta</taxon>
        <taxon>Pterygota</taxon>
        <taxon>Neoptera</taxon>
        <taxon>Endopterygota</taxon>
        <taxon>Hymenoptera</taxon>
        <taxon>Apocrita</taxon>
        <taxon>Proctotrupomorpha</taxon>
        <taxon>Chalcidoidea</taxon>
        <taxon>Agaonidae</taxon>
        <taxon>Agaoninae</taxon>
        <taxon>Ceratosolen</taxon>
    </lineage>
</organism>
<protein>
    <submittedName>
        <fullName evidence="3">Mucin-3A-like</fullName>
    </submittedName>
</protein>
<dbReference type="KEGG" id="csol:105366709"/>